<evidence type="ECO:0000313" key="8">
    <source>
        <dbReference type="Proteomes" id="UP000231658"/>
    </source>
</evidence>
<name>A0A1C3REP0_9PROT</name>
<dbReference type="SUPFAM" id="SSF58104">
    <property type="entry name" value="Methyl-accepting chemotaxis protein (MCP) signaling domain"/>
    <property type="match status" value="1"/>
</dbReference>
<dbReference type="InterPro" id="IPR003660">
    <property type="entry name" value="HAMP_dom"/>
</dbReference>
<comment type="similarity">
    <text evidence="2">Belongs to the methyl-accepting chemotaxis (MCP) protein family.</text>
</comment>
<evidence type="ECO:0000256" key="3">
    <source>
        <dbReference type="PROSITE-ProRule" id="PRU00284"/>
    </source>
</evidence>
<dbReference type="Proteomes" id="UP000231658">
    <property type="component" value="Unassembled WGS sequence"/>
</dbReference>
<dbReference type="EMBL" id="FLYE01000004">
    <property type="protein sequence ID" value="SCA55708.1"/>
    <property type="molecule type" value="Genomic_DNA"/>
</dbReference>
<gene>
    <name evidence="7" type="ORF">MTBPR1_120014</name>
</gene>
<reference evidence="7 8" key="1">
    <citation type="submission" date="2016-07" db="EMBL/GenBank/DDBJ databases">
        <authorList>
            <person name="Lefevre C.T."/>
        </authorList>
    </citation>
    <scope>NUCLEOTIDE SEQUENCE [LARGE SCALE GENOMIC DNA]</scope>
    <source>
        <strain evidence="7">PR1</strain>
    </source>
</reference>
<dbReference type="Gene3D" id="1.10.287.950">
    <property type="entry name" value="Methyl-accepting chemotaxis protein"/>
    <property type="match status" value="1"/>
</dbReference>
<dbReference type="OrthoDB" id="3289104at2"/>
<dbReference type="SUPFAM" id="SSF141371">
    <property type="entry name" value="PilZ domain-like"/>
    <property type="match status" value="1"/>
</dbReference>
<organism evidence="7 8">
    <name type="scientific">Candidatus Terasakiella magnetica</name>
    <dbReference type="NCBI Taxonomy" id="1867952"/>
    <lineage>
        <taxon>Bacteria</taxon>
        <taxon>Pseudomonadati</taxon>
        <taxon>Pseudomonadota</taxon>
        <taxon>Alphaproteobacteria</taxon>
        <taxon>Rhodospirillales</taxon>
        <taxon>Terasakiellaceae</taxon>
        <taxon>Terasakiella</taxon>
    </lineage>
</organism>
<dbReference type="GO" id="GO:0004888">
    <property type="term" value="F:transmembrane signaling receptor activity"/>
    <property type="evidence" value="ECO:0007669"/>
    <property type="project" value="InterPro"/>
</dbReference>
<evidence type="ECO:0000259" key="6">
    <source>
        <dbReference type="PROSITE" id="PS50885"/>
    </source>
</evidence>
<protein>
    <submittedName>
        <fullName evidence="7">Putative Methyl-accepting chemotaxis receptor/sensory transducer</fullName>
    </submittedName>
</protein>
<dbReference type="Pfam" id="PF00672">
    <property type="entry name" value="HAMP"/>
    <property type="match status" value="1"/>
</dbReference>
<dbReference type="PROSITE" id="PS50111">
    <property type="entry name" value="CHEMOTAXIS_TRANSDUC_2"/>
    <property type="match status" value="1"/>
</dbReference>
<accession>A0A1C3REP0</accession>
<feature type="domain" description="Methyl-accepting transducer" evidence="5">
    <location>
        <begin position="316"/>
        <end position="542"/>
    </location>
</feature>
<feature type="domain" description="HAMP" evidence="6">
    <location>
        <begin position="222"/>
        <end position="275"/>
    </location>
</feature>
<evidence type="ECO:0000256" key="2">
    <source>
        <dbReference type="ARBA" id="ARBA00029447"/>
    </source>
</evidence>
<dbReference type="InterPro" id="IPR004089">
    <property type="entry name" value="MCPsignal_dom"/>
</dbReference>
<dbReference type="AlphaFoldDB" id="A0A1C3REP0"/>
<evidence type="ECO:0000256" key="1">
    <source>
        <dbReference type="ARBA" id="ARBA00023224"/>
    </source>
</evidence>
<keyword evidence="8" id="KW-1185">Reference proteome</keyword>
<evidence type="ECO:0000259" key="5">
    <source>
        <dbReference type="PROSITE" id="PS50111"/>
    </source>
</evidence>
<dbReference type="PANTHER" id="PTHR32089">
    <property type="entry name" value="METHYL-ACCEPTING CHEMOTAXIS PROTEIN MCPB"/>
    <property type="match status" value="1"/>
</dbReference>
<dbReference type="GO" id="GO:0016020">
    <property type="term" value="C:membrane"/>
    <property type="evidence" value="ECO:0007669"/>
    <property type="project" value="InterPro"/>
</dbReference>
<dbReference type="GO" id="GO:0007165">
    <property type="term" value="P:signal transduction"/>
    <property type="evidence" value="ECO:0007669"/>
    <property type="project" value="UniProtKB-KW"/>
</dbReference>
<keyword evidence="7" id="KW-0675">Receptor</keyword>
<keyword evidence="1 3" id="KW-0807">Transducer</keyword>
<dbReference type="SMART" id="SM00304">
    <property type="entry name" value="HAMP"/>
    <property type="match status" value="1"/>
</dbReference>
<dbReference type="STRING" id="1867952.MTBPR1_120014"/>
<dbReference type="PROSITE" id="PS50885">
    <property type="entry name" value="HAMP"/>
    <property type="match status" value="1"/>
</dbReference>
<dbReference type="PANTHER" id="PTHR32089:SF112">
    <property type="entry name" value="LYSOZYME-LIKE PROTEIN-RELATED"/>
    <property type="match status" value="1"/>
</dbReference>
<dbReference type="Gene3D" id="6.10.340.10">
    <property type="match status" value="1"/>
</dbReference>
<feature type="coiled-coil region" evidence="4">
    <location>
        <begin position="271"/>
        <end position="305"/>
    </location>
</feature>
<dbReference type="PRINTS" id="PR00260">
    <property type="entry name" value="CHEMTRNSDUCR"/>
</dbReference>
<sequence length="677" mass="73569">MSIRFKLLASSIALAFLLLGSIAFTYFELAEISENVEELAIDTDFLGHDVLPLVIVAKDLKLNVVQVQQWLTDISATRGLDGLNDGFDEAEANAKLFKANVEKVKILAAPFKEKALDDIIAKLNSTFDPYYGTGVIMAKAYVAGGPAQGNKTMASFDEVAAAMQDMMDRFQAVIDKDIVKITKQADLHKKETHDIINSATNLAIIPTVLGLIIASLTIFVVLNVSRLIVSMSERMRDLSNGDIDIELTEIDRKDEMGRMCRAVNVFKQKAIENEELKRQQELAQIKATEERKLALQNMADNVQTESQLALQKVSEKVSYMQTAVQEMSDSAHRTNDHSQSVAAAADQSITNAQGVGAATEELSVSIREISQQVDAQSAITQDASTQAEESARTIAGLDEAASNIGNVVTLIQDIAAQTNLLALNATIEAARAGDAGKGFAVVASEVKNLAVQTSQATEEISAQVNAIQADSERSVKQISAISTVLHQLTETTQIVKDTMLSQSDATVEISQNVQENTEASQEVAQRISGVSDEAASSVERTTVVTTEADAIAEGIQELVHHLNHVVRTATQDVDRRHDTRLPTDHLNIKATLNGASIEIDNISNSGALIHGDISLANGEKASLTLSDLDDTLPVTVVHMRGDKIGLTFSNELEHRDEFILWLSHRWNEYIQYAALHT</sequence>
<dbReference type="Pfam" id="PF00015">
    <property type="entry name" value="MCPsignal"/>
    <property type="match status" value="1"/>
</dbReference>
<evidence type="ECO:0000256" key="4">
    <source>
        <dbReference type="SAM" id="Coils"/>
    </source>
</evidence>
<dbReference type="InterPro" id="IPR004090">
    <property type="entry name" value="Chemotax_Me-accpt_rcpt"/>
</dbReference>
<dbReference type="SMART" id="SM00283">
    <property type="entry name" value="MA"/>
    <property type="match status" value="1"/>
</dbReference>
<evidence type="ECO:0000313" key="7">
    <source>
        <dbReference type="EMBL" id="SCA55708.1"/>
    </source>
</evidence>
<proteinExistence type="inferred from homology"/>
<dbReference type="GO" id="GO:0006935">
    <property type="term" value="P:chemotaxis"/>
    <property type="evidence" value="ECO:0007669"/>
    <property type="project" value="InterPro"/>
</dbReference>
<dbReference type="CDD" id="cd06225">
    <property type="entry name" value="HAMP"/>
    <property type="match status" value="1"/>
</dbReference>
<dbReference type="RefSeq" id="WP_069186420.1">
    <property type="nucleotide sequence ID" value="NZ_FLYE01000004.1"/>
</dbReference>
<keyword evidence="4" id="KW-0175">Coiled coil</keyword>